<comment type="subcellular location">
    <subcellularLocation>
        <location evidence="1">Endoplasmic reticulum membrane</location>
        <topology evidence="1">Single-pass type I membrane protein</topology>
    </subcellularLocation>
</comment>
<keyword evidence="7 10" id="KW-1133">Transmembrane helix</keyword>
<evidence type="ECO:0000256" key="6">
    <source>
        <dbReference type="ARBA" id="ARBA00022824"/>
    </source>
</evidence>
<name>A0A699YK06_HAELA</name>
<comment type="caution">
    <text evidence="13">The sequence shown here is derived from an EMBL/GenBank/DDBJ whole genome shotgun (WGS) entry which is preliminary data.</text>
</comment>
<keyword evidence="14" id="KW-1185">Reference proteome</keyword>
<evidence type="ECO:0000256" key="7">
    <source>
        <dbReference type="ARBA" id="ARBA00022989"/>
    </source>
</evidence>
<sequence>MFTDELWDPGKAVINTMALEAQSQAPASEASTSSGLRPGDRDLLAALNIRRCAVRISTLLLDNPALFVTLSGGKLRAWDQTEGVLRWEADADTHQAPHPSALAASSGARQTIGVFIGSQIKVGNLWSTTVNMHMTDGSSIRNTQASLPQPLSSIAVSAAWGMAALSADGSSVCTIASQHLLPAELPGVLLMALPAGDQGSASGQLTLTKAFPDASAVSQAAEAAAGQVVALVEVNQQGSVVVQYASTATGTILASDGSVKGSSIGVDKLAAGASPPGMRAALLGVFKKKDGSDGFRVLLVWADERIALLQQGVTVWARDEALAGVTNALFTDLPSAVAKGEAEGMDFNTFFKLQLLGFKLVPLGKVAVGDHAEQSLFLAVSLPQPGAAEGAAPQVHLLPDSDLARHHFKQHYRSTFFWLDHSGPSNTLLQGYGFDSVAVAALTSAAGGAATAVPVWSLALPEARLAVQGRRPEEPVYTAVKVLGDRSMKYRQLSPNLLLVVTGHAAAAQVPRDELDFLAAHMFTLTSLELFDASERQFSLLDTLFNPNATQPTSSFNPPPLELTAEEQEERLLPYSDTLPLNAPSFVSYNKQVLGLRGLISTASRLESTTLLFSWGVDLQFTRLAPAKGFDSLDDDFNYGLLVVALVALGVASVFMHWYTKSAILKSKWQ</sequence>
<keyword evidence="4 10" id="KW-0812">Transmembrane</keyword>
<dbReference type="PANTHER" id="PTHR21573:SF0">
    <property type="entry name" value="ER MEMBRANE PROTEIN COMPLEX SUBUNIT 1"/>
    <property type="match status" value="1"/>
</dbReference>
<evidence type="ECO:0000256" key="9">
    <source>
        <dbReference type="ARBA" id="ARBA00023180"/>
    </source>
</evidence>
<evidence type="ECO:0000313" key="13">
    <source>
        <dbReference type="EMBL" id="GFH07316.1"/>
    </source>
</evidence>
<keyword evidence="5" id="KW-0732">Signal</keyword>
<evidence type="ECO:0000256" key="1">
    <source>
        <dbReference type="ARBA" id="ARBA00004115"/>
    </source>
</evidence>
<comment type="similarity">
    <text evidence="2">Belongs to the EMC1 family.</text>
</comment>
<keyword evidence="6" id="KW-0256">Endoplasmic reticulum</keyword>
<evidence type="ECO:0000313" key="14">
    <source>
        <dbReference type="Proteomes" id="UP000485058"/>
    </source>
</evidence>
<evidence type="ECO:0000256" key="8">
    <source>
        <dbReference type="ARBA" id="ARBA00023136"/>
    </source>
</evidence>
<dbReference type="InterPro" id="IPR058545">
    <property type="entry name" value="Beta-prop_EMC1_1st"/>
</dbReference>
<evidence type="ECO:0000259" key="12">
    <source>
        <dbReference type="Pfam" id="PF25293"/>
    </source>
</evidence>
<evidence type="ECO:0000256" key="4">
    <source>
        <dbReference type="ARBA" id="ARBA00022692"/>
    </source>
</evidence>
<dbReference type="PANTHER" id="PTHR21573">
    <property type="entry name" value="ER MEMBRANE PROTEIN COMPLEX SUBUNIT 1"/>
    <property type="match status" value="1"/>
</dbReference>
<evidence type="ECO:0000259" key="11">
    <source>
        <dbReference type="Pfam" id="PF07774"/>
    </source>
</evidence>
<feature type="domain" description="ER membrane protein complex subunit 1 C-terminal" evidence="11">
    <location>
        <begin position="562"/>
        <end position="669"/>
    </location>
</feature>
<dbReference type="EMBL" id="BLLF01000087">
    <property type="protein sequence ID" value="GFH07316.1"/>
    <property type="molecule type" value="Genomic_DNA"/>
</dbReference>
<evidence type="ECO:0000256" key="5">
    <source>
        <dbReference type="ARBA" id="ARBA00022729"/>
    </source>
</evidence>
<proteinExistence type="inferred from homology"/>
<dbReference type="InterPro" id="IPR011678">
    <property type="entry name" value="EMC1_C"/>
</dbReference>
<dbReference type="InterPro" id="IPR026895">
    <property type="entry name" value="EMC1"/>
</dbReference>
<feature type="transmembrane region" description="Helical" evidence="10">
    <location>
        <begin position="639"/>
        <end position="659"/>
    </location>
</feature>
<dbReference type="GO" id="GO:0034975">
    <property type="term" value="P:protein folding in endoplasmic reticulum"/>
    <property type="evidence" value="ECO:0007669"/>
    <property type="project" value="TreeGrafter"/>
</dbReference>
<dbReference type="Pfam" id="PF07774">
    <property type="entry name" value="EMC1_C"/>
    <property type="match status" value="1"/>
</dbReference>
<evidence type="ECO:0000256" key="2">
    <source>
        <dbReference type="ARBA" id="ARBA00007904"/>
    </source>
</evidence>
<evidence type="ECO:0000256" key="3">
    <source>
        <dbReference type="ARBA" id="ARBA00020824"/>
    </source>
</evidence>
<accession>A0A699YK06</accession>
<dbReference type="Proteomes" id="UP000485058">
    <property type="component" value="Unassembled WGS sequence"/>
</dbReference>
<protein>
    <recommendedName>
        <fullName evidence="3">ER membrane protein complex subunit 1</fullName>
    </recommendedName>
</protein>
<organism evidence="13 14">
    <name type="scientific">Haematococcus lacustris</name>
    <name type="common">Green alga</name>
    <name type="synonym">Haematococcus pluvialis</name>
    <dbReference type="NCBI Taxonomy" id="44745"/>
    <lineage>
        <taxon>Eukaryota</taxon>
        <taxon>Viridiplantae</taxon>
        <taxon>Chlorophyta</taxon>
        <taxon>core chlorophytes</taxon>
        <taxon>Chlorophyceae</taxon>
        <taxon>CS clade</taxon>
        <taxon>Chlamydomonadales</taxon>
        <taxon>Haematococcaceae</taxon>
        <taxon>Haematococcus</taxon>
    </lineage>
</organism>
<dbReference type="Pfam" id="PF25293">
    <property type="entry name" value="Beta-prop_EMC1_N"/>
    <property type="match status" value="1"/>
</dbReference>
<gene>
    <name evidence="13" type="ORF">HaLaN_02100</name>
</gene>
<dbReference type="AlphaFoldDB" id="A0A699YK06"/>
<evidence type="ECO:0000256" key="10">
    <source>
        <dbReference type="SAM" id="Phobius"/>
    </source>
</evidence>
<keyword evidence="8 10" id="KW-0472">Membrane</keyword>
<feature type="domain" description="EMC1 first beta-propeller" evidence="12">
    <location>
        <begin position="201"/>
        <end position="320"/>
    </location>
</feature>
<dbReference type="GO" id="GO:0072546">
    <property type="term" value="C:EMC complex"/>
    <property type="evidence" value="ECO:0007669"/>
    <property type="project" value="InterPro"/>
</dbReference>
<keyword evidence="9" id="KW-0325">Glycoprotein</keyword>
<reference evidence="13 14" key="1">
    <citation type="submission" date="2020-02" db="EMBL/GenBank/DDBJ databases">
        <title>Draft genome sequence of Haematococcus lacustris strain NIES-144.</title>
        <authorList>
            <person name="Morimoto D."/>
            <person name="Nakagawa S."/>
            <person name="Yoshida T."/>
            <person name="Sawayama S."/>
        </authorList>
    </citation>
    <scope>NUCLEOTIDE SEQUENCE [LARGE SCALE GENOMIC DNA]</scope>
    <source>
        <strain evidence="13 14">NIES-144</strain>
    </source>
</reference>